<keyword evidence="1" id="KW-0808">Transferase</keyword>
<keyword evidence="2" id="KW-1185">Reference proteome</keyword>
<dbReference type="InterPro" id="IPR001451">
    <property type="entry name" value="Hexapep"/>
</dbReference>
<dbReference type="SUPFAM" id="SSF51161">
    <property type="entry name" value="Trimeric LpxA-like enzymes"/>
    <property type="match status" value="1"/>
</dbReference>
<dbReference type="PANTHER" id="PTHR13061">
    <property type="entry name" value="DYNACTIN SUBUNIT P25"/>
    <property type="match status" value="1"/>
</dbReference>
<dbReference type="OrthoDB" id="9803036at2"/>
<dbReference type="PANTHER" id="PTHR13061:SF29">
    <property type="entry name" value="GAMMA CARBONIC ANHYDRASE-LIKE 1, MITOCHONDRIAL-RELATED"/>
    <property type="match status" value="1"/>
</dbReference>
<gene>
    <name evidence="1" type="ORF">FLL46_23445</name>
</gene>
<proteinExistence type="predicted"/>
<reference evidence="1 2" key="1">
    <citation type="submission" date="2019-07" db="EMBL/GenBank/DDBJ databases">
        <title>Draft genome for Aliikangiella sp. M105.</title>
        <authorList>
            <person name="Wang G."/>
        </authorList>
    </citation>
    <scope>NUCLEOTIDE SEQUENCE [LARGE SCALE GENOMIC DNA]</scope>
    <source>
        <strain evidence="1 2">M105</strain>
    </source>
</reference>
<comment type="caution">
    <text evidence="1">The sequence shown here is derived from an EMBL/GenBank/DDBJ whole genome shotgun (WGS) entry which is preliminary data.</text>
</comment>
<dbReference type="GO" id="GO:0016740">
    <property type="term" value="F:transferase activity"/>
    <property type="evidence" value="ECO:0007669"/>
    <property type="project" value="UniProtKB-KW"/>
</dbReference>
<dbReference type="InterPro" id="IPR050484">
    <property type="entry name" value="Transf_Hexapept/Carb_Anhydrase"/>
</dbReference>
<dbReference type="AlphaFoldDB" id="A0A545U526"/>
<dbReference type="Proteomes" id="UP000315439">
    <property type="component" value="Unassembled WGS sequence"/>
</dbReference>
<dbReference type="EMBL" id="VIKS01000014">
    <property type="protein sequence ID" value="TQV84569.1"/>
    <property type="molecule type" value="Genomic_DNA"/>
</dbReference>
<organism evidence="1 2">
    <name type="scientific">Aliikangiella coralliicola</name>
    <dbReference type="NCBI Taxonomy" id="2592383"/>
    <lineage>
        <taxon>Bacteria</taxon>
        <taxon>Pseudomonadati</taxon>
        <taxon>Pseudomonadota</taxon>
        <taxon>Gammaproteobacteria</taxon>
        <taxon>Oceanospirillales</taxon>
        <taxon>Pleioneaceae</taxon>
        <taxon>Aliikangiella</taxon>
    </lineage>
</organism>
<evidence type="ECO:0000313" key="2">
    <source>
        <dbReference type="Proteomes" id="UP000315439"/>
    </source>
</evidence>
<dbReference type="CDD" id="cd04745">
    <property type="entry name" value="LbH_paaY_like"/>
    <property type="match status" value="1"/>
</dbReference>
<dbReference type="Gene3D" id="2.160.10.10">
    <property type="entry name" value="Hexapeptide repeat proteins"/>
    <property type="match status" value="1"/>
</dbReference>
<name>A0A545U526_9GAMM</name>
<protein>
    <submittedName>
        <fullName evidence="1">Transferase hexapeptide repeat family protein</fullName>
    </submittedName>
</protein>
<dbReference type="Pfam" id="PF00132">
    <property type="entry name" value="Hexapep"/>
    <property type="match status" value="2"/>
</dbReference>
<dbReference type="InterPro" id="IPR011004">
    <property type="entry name" value="Trimer_LpxA-like_sf"/>
</dbReference>
<dbReference type="RefSeq" id="WP_142934289.1">
    <property type="nucleotide sequence ID" value="NZ_ML660170.1"/>
</dbReference>
<accession>A0A545U526</accession>
<evidence type="ECO:0000313" key="1">
    <source>
        <dbReference type="EMBL" id="TQV84569.1"/>
    </source>
</evidence>
<sequence length="195" mass="21921">MPIYAIDDFIPVVKPNTYVHPSAEIIGDVIIEENCYIGPCAVLRGDFGRIHVSHHSNVQDNCVLHSFPDKDCFLEPYSHIGHCAVLHGCRIGENSLIGMNAVVMDDTVIGKESMVAASSFVRAKFQCEPRSMVMGIPAKVIRQMTEQEIHWKGQGTQEYIDLAERSINTMRITEALIEEQPNRPRFQDSIHQTKS</sequence>